<sequence length="131" mass="15001">MASDIETNQHTQNPCNFKFYEFIDDVGEVKISCHIIRLEDSLYLWIGDAKQSVMNDLAFGLTSNYESIPIATKIMGAVEDETSTNIAKRLTRKLGKPVYVSFNLQVDKMLLPKIEQRIQQEFKTNEKLAII</sequence>
<keyword evidence="1" id="KW-1185">Reference proteome</keyword>
<gene>
    <name evidence="2" type="primary">LOC107071062</name>
</gene>
<dbReference type="PANTHER" id="PTHR33559:SF1">
    <property type="entry name" value="PROTEASOME ASSEMBLY CHAPERONE 4"/>
    <property type="match status" value="1"/>
</dbReference>
<name>A0ABM1IYD6_POLDO</name>
<organism evidence="1 2">
    <name type="scientific">Polistes dominula</name>
    <name type="common">European paper wasp</name>
    <name type="synonym">Vespa dominula</name>
    <dbReference type="NCBI Taxonomy" id="743375"/>
    <lineage>
        <taxon>Eukaryota</taxon>
        <taxon>Metazoa</taxon>
        <taxon>Ecdysozoa</taxon>
        <taxon>Arthropoda</taxon>
        <taxon>Hexapoda</taxon>
        <taxon>Insecta</taxon>
        <taxon>Pterygota</taxon>
        <taxon>Neoptera</taxon>
        <taxon>Endopterygota</taxon>
        <taxon>Hymenoptera</taxon>
        <taxon>Apocrita</taxon>
        <taxon>Aculeata</taxon>
        <taxon>Vespoidea</taxon>
        <taxon>Vespidae</taxon>
        <taxon>Polistinae</taxon>
        <taxon>Polistini</taxon>
        <taxon>Polistes</taxon>
    </lineage>
</organism>
<dbReference type="Proteomes" id="UP000694924">
    <property type="component" value="Unplaced"/>
</dbReference>
<evidence type="ECO:0000313" key="2">
    <source>
        <dbReference type="RefSeq" id="XP_015185223.1"/>
    </source>
</evidence>
<reference evidence="2" key="1">
    <citation type="submission" date="2025-08" db="UniProtKB">
        <authorList>
            <consortium name="RefSeq"/>
        </authorList>
    </citation>
    <scope>IDENTIFICATION</scope>
    <source>
        <tissue evidence="2">Whole body</tissue>
    </source>
</reference>
<dbReference type="Pfam" id="PF16093">
    <property type="entry name" value="PAC4"/>
    <property type="match status" value="1"/>
</dbReference>
<dbReference type="PANTHER" id="PTHR33559">
    <property type="entry name" value="PROTEASOME ASSEMBLY CHAPERONE 4"/>
    <property type="match status" value="1"/>
</dbReference>
<protein>
    <submittedName>
        <fullName evidence="2">Proteasome assembly chaperone 4-like</fullName>
    </submittedName>
</protein>
<dbReference type="RefSeq" id="XP_015185223.1">
    <property type="nucleotide sequence ID" value="XM_015329737.1"/>
</dbReference>
<dbReference type="GeneID" id="107071062"/>
<evidence type="ECO:0000313" key="1">
    <source>
        <dbReference type="Proteomes" id="UP000694924"/>
    </source>
</evidence>
<accession>A0ABM1IYD6</accession>
<dbReference type="InterPro" id="IPR032157">
    <property type="entry name" value="PAC4"/>
</dbReference>
<proteinExistence type="predicted"/>